<dbReference type="PANTHER" id="PTHR30441">
    <property type="entry name" value="DUF748 DOMAIN-CONTAINING PROTEIN"/>
    <property type="match status" value="1"/>
</dbReference>
<evidence type="ECO:0000256" key="1">
    <source>
        <dbReference type="SAM" id="Coils"/>
    </source>
</evidence>
<dbReference type="Pfam" id="PF05170">
    <property type="entry name" value="AsmA"/>
    <property type="match status" value="1"/>
</dbReference>
<sequence length="891" mass="96017">MKKVLTIIGVVLIVIIIAMISIPFLFKDKIKTAVLNVANEQLNAKVDIKDFGLNLFSNFPNATLSLEDASITGIGDFEKDTLIQAKSGSVTIDLMSLFGSNYKISRINLDRASVYAKVLADGRTNYDIMKTDSTAAGAQAENSTPFNLNLKRITVNDCNIVYQNDSTKMKLVLNKWSGEISGDFSASETTIKTTSEISEISFYMDGIPYLNKVKGNADATINANFDNMKFTFDKSEIRLNELKASIDGWFTMQGKNYEDMDFDLKLNAPDTQFKDILSLVPAMYTADFKDVKTSGTATLDAYIKGLWQGENYPAFDVKIGISNAMFQYPSLPKSVNDINVAVNINSKGGSLDNMIIDISKFSFNLGGNPFSGNLNITTPMSDPNLKAYANGTINLGMIKEVYPLEKGTELNGIITANINLATKMSAIEKEQYENVSATGKLELNNMAYKATDMPEVLINNASLEFTPRYVNLPSLEVKIGKNDISANGRLENFIAYALKDQTLKGQLNIKSNYLNANDFISSETSGTATADSTSATSEDIIIPKNIDFTLSAVLNQIVYGKMNITNMAGNMTVRNGILTLNNVSANALGGSAKVNGSYNTSDPKTPKVDFDIALSKVSFAETFKSVESIQKFAPIFESLIGTYSMNLKFNTSLGQSIMQTLASLTGSGALQTSDVKVENVAALTALSSALKTDALKSISPKDLNLPFNIDNGQIITKPFNINIGNGGMMKLEGSTGLDQSINYKGTVTLPKSLANNYINNVPITIGGTFSSPKIGVDTKALVTDAASSIVSGLLGGKNSDGTATSLSEEKAKQIEKIRAEADNAAKKLVEEAQKQSDNLVAKAGSNVLAKAAAKGAGKKLVDEAEKQAQNLRNKAEEQIKKIEGETAATTE</sequence>
<evidence type="ECO:0000256" key="2">
    <source>
        <dbReference type="SAM" id="Phobius"/>
    </source>
</evidence>
<reference evidence="5" key="1">
    <citation type="journal article" date="2019" name="Int. J. Syst. Evol. Microbiol.">
        <title>The Global Catalogue of Microorganisms (GCM) 10K type strain sequencing project: providing services to taxonomists for standard genome sequencing and annotation.</title>
        <authorList>
            <consortium name="The Broad Institute Genomics Platform"/>
            <consortium name="The Broad Institute Genome Sequencing Center for Infectious Disease"/>
            <person name="Wu L."/>
            <person name="Ma J."/>
        </authorList>
    </citation>
    <scope>NUCLEOTIDE SEQUENCE [LARGE SCALE GENOMIC DNA]</scope>
    <source>
        <strain evidence="5">CCUG 66188</strain>
    </source>
</reference>
<dbReference type="InterPro" id="IPR052894">
    <property type="entry name" value="AsmA-related"/>
</dbReference>
<protein>
    <submittedName>
        <fullName evidence="4">AsmA-like C-terminal region-containing protein</fullName>
    </submittedName>
</protein>
<dbReference type="Proteomes" id="UP001596023">
    <property type="component" value="Unassembled WGS sequence"/>
</dbReference>
<evidence type="ECO:0000259" key="3">
    <source>
        <dbReference type="Pfam" id="PF05170"/>
    </source>
</evidence>
<feature type="domain" description="AsmA" evidence="3">
    <location>
        <begin position="2"/>
        <end position="263"/>
    </location>
</feature>
<name>A0ABV9KS50_9BACT</name>
<keyword evidence="5" id="KW-1185">Reference proteome</keyword>
<accession>A0ABV9KS50</accession>
<dbReference type="EMBL" id="JBHSGN010000042">
    <property type="protein sequence ID" value="MFC4673000.1"/>
    <property type="molecule type" value="Genomic_DNA"/>
</dbReference>
<feature type="transmembrane region" description="Helical" evidence="2">
    <location>
        <begin position="7"/>
        <end position="26"/>
    </location>
</feature>
<dbReference type="PANTHER" id="PTHR30441:SF8">
    <property type="entry name" value="DUF748 DOMAIN-CONTAINING PROTEIN"/>
    <property type="match status" value="1"/>
</dbReference>
<organism evidence="4 5">
    <name type="scientific">Dysgonomonas termitidis</name>
    <dbReference type="NCBI Taxonomy" id="1516126"/>
    <lineage>
        <taxon>Bacteria</taxon>
        <taxon>Pseudomonadati</taxon>
        <taxon>Bacteroidota</taxon>
        <taxon>Bacteroidia</taxon>
        <taxon>Bacteroidales</taxon>
        <taxon>Dysgonomonadaceae</taxon>
        <taxon>Dysgonomonas</taxon>
    </lineage>
</organism>
<feature type="coiled-coil region" evidence="1">
    <location>
        <begin position="807"/>
        <end position="888"/>
    </location>
</feature>
<dbReference type="RefSeq" id="WP_379994229.1">
    <property type="nucleotide sequence ID" value="NZ_JBHSGN010000042.1"/>
</dbReference>
<dbReference type="InterPro" id="IPR007844">
    <property type="entry name" value="AsmA"/>
</dbReference>
<keyword evidence="1" id="KW-0175">Coiled coil</keyword>
<keyword evidence="2" id="KW-1133">Transmembrane helix</keyword>
<evidence type="ECO:0000313" key="5">
    <source>
        <dbReference type="Proteomes" id="UP001596023"/>
    </source>
</evidence>
<comment type="caution">
    <text evidence="4">The sequence shown here is derived from an EMBL/GenBank/DDBJ whole genome shotgun (WGS) entry which is preliminary data.</text>
</comment>
<gene>
    <name evidence="4" type="ORF">ACFO6W_04785</name>
</gene>
<proteinExistence type="predicted"/>
<evidence type="ECO:0000313" key="4">
    <source>
        <dbReference type="EMBL" id="MFC4673000.1"/>
    </source>
</evidence>
<keyword evidence="2" id="KW-0472">Membrane</keyword>
<keyword evidence="2" id="KW-0812">Transmembrane</keyword>